<dbReference type="InterPro" id="IPR046959">
    <property type="entry name" value="PRK1-6/SRF4-like"/>
</dbReference>
<evidence type="ECO:0000256" key="2">
    <source>
        <dbReference type="ARBA" id="ARBA00022614"/>
    </source>
</evidence>
<feature type="chain" id="PRO_5025524718" evidence="8">
    <location>
        <begin position="28"/>
        <end position="328"/>
    </location>
</feature>
<keyword evidence="5 7" id="KW-0472">Membrane</keyword>
<name>A0A6A2WA00_HIBSY</name>
<keyword evidence="7" id="KW-0812">Transmembrane</keyword>
<dbReference type="FunFam" id="3.80.10.10:FF:000400">
    <property type="entry name" value="Nuclear pore complex protein NUP107"/>
    <property type="match status" value="1"/>
</dbReference>
<dbReference type="Gene3D" id="3.80.10.10">
    <property type="entry name" value="Ribonuclease Inhibitor"/>
    <property type="match status" value="2"/>
</dbReference>
<feature type="compositionally biased region" description="Low complexity" evidence="6">
    <location>
        <begin position="299"/>
        <end position="310"/>
    </location>
</feature>
<feature type="domain" description="Leucine-rich repeat-containing N-terminal plant-type" evidence="9">
    <location>
        <begin position="35"/>
        <end position="69"/>
    </location>
</feature>
<organism evidence="10 11">
    <name type="scientific">Hibiscus syriacus</name>
    <name type="common">Rose of Sharon</name>
    <dbReference type="NCBI Taxonomy" id="106335"/>
    <lineage>
        <taxon>Eukaryota</taxon>
        <taxon>Viridiplantae</taxon>
        <taxon>Streptophyta</taxon>
        <taxon>Embryophyta</taxon>
        <taxon>Tracheophyta</taxon>
        <taxon>Spermatophyta</taxon>
        <taxon>Magnoliopsida</taxon>
        <taxon>eudicotyledons</taxon>
        <taxon>Gunneridae</taxon>
        <taxon>Pentapetalae</taxon>
        <taxon>rosids</taxon>
        <taxon>malvids</taxon>
        <taxon>Malvales</taxon>
        <taxon>Malvaceae</taxon>
        <taxon>Malvoideae</taxon>
        <taxon>Hibiscus</taxon>
    </lineage>
</organism>
<evidence type="ECO:0000256" key="1">
    <source>
        <dbReference type="ARBA" id="ARBA00004370"/>
    </source>
</evidence>
<dbReference type="PANTHER" id="PTHR48007">
    <property type="entry name" value="LEUCINE-RICH REPEAT RECEPTOR-LIKE PROTEIN KINASE PXC1"/>
    <property type="match status" value="1"/>
</dbReference>
<dbReference type="SUPFAM" id="SSF52058">
    <property type="entry name" value="L domain-like"/>
    <property type="match status" value="1"/>
</dbReference>
<reference evidence="10" key="1">
    <citation type="submission" date="2019-09" db="EMBL/GenBank/DDBJ databases">
        <title>Draft genome information of white flower Hibiscus syriacus.</title>
        <authorList>
            <person name="Kim Y.-M."/>
        </authorList>
    </citation>
    <scope>NUCLEOTIDE SEQUENCE [LARGE SCALE GENOMIC DNA]</scope>
    <source>
        <strain evidence="10">YM2019G1</strain>
    </source>
</reference>
<keyword evidence="7" id="KW-1133">Transmembrane helix</keyword>
<comment type="caution">
    <text evidence="10">The sequence shown here is derived from an EMBL/GenBank/DDBJ whole genome shotgun (WGS) entry which is preliminary data.</text>
</comment>
<comment type="subcellular location">
    <subcellularLocation>
        <location evidence="1">Membrane</location>
    </subcellularLocation>
</comment>
<feature type="signal peptide" evidence="8">
    <location>
        <begin position="1"/>
        <end position="27"/>
    </location>
</feature>
<dbReference type="InterPro" id="IPR032675">
    <property type="entry name" value="LRR_dom_sf"/>
</dbReference>
<evidence type="ECO:0000313" key="10">
    <source>
        <dbReference type="EMBL" id="KAE8654632.1"/>
    </source>
</evidence>
<keyword evidence="10" id="KW-0808">Transferase</keyword>
<accession>A0A6A2WA00</accession>
<feature type="compositionally biased region" description="Basic residues" evidence="6">
    <location>
        <begin position="311"/>
        <end position="322"/>
    </location>
</feature>
<sequence length="328" mass="36512">MSATAAAVSSLVLVLLSFFLLPALCFSQPDAIPPLLKLKKSLNNGDSKLKNWIPNSSPCRRKWVGVMCDDETIIGLHLTNLGLSGSIDVQALSQLHRLRTIRLVNNAFTGPIPEFNKLRGLKAIYLSNNQFTGEIPDKYFGSMGKLKKVWLNENKFTGNIPSSLMQLPHLVELHLEGNQFSGKILELKYPDVLKSLDLKGNQLEGNIPESMSKFNVSTFEGNDRLCGEQLKKPCAHPPLSDKQTPLSTPTIIITYVTFFVVFFFVIINIASTIEEKDHDLRKVSNSRETFRNAHIVSGSTRKSSSNNLSLKTKRGSSHKGNKNKMDMI</sequence>
<dbReference type="GO" id="GO:0016301">
    <property type="term" value="F:kinase activity"/>
    <property type="evidence" value="ECO:0007669"/>
    <property type="project" value="UniProtKB-KW"/>
</dbReference>
<dbReference type="EMBL" id="VEPZ02001787">
    <property type="protein sequence ID" value="KAE8654632.1"/>
    <property type="molecule type" value="Genomic_DNA"/>
</dbReference>
<keyword evidence="4" id="KW-0677">Repeat</keyword>
<feature type="region of interest" description="Disordered" evidence="6">
    <location>
        <begin position="293"/>
        <end position="328"/>
    </location>
</feature>
<keyword evidence="10" id="KW-0418">Kinase</keyword>
<dbReference type="InterPro" id="IPR001611">
    <property type="entry name" value="Leu-rich_rpt"/>
</dbReference>
<dbReference type="InterPro" id="IPR013210">
    <property type="entry name" value="LRR_N_plant-typ"/>
</dbReference>
<evidence type="ECO:0000256" key="5">
    <source>
        <dbReference type="ARBA" id="ARBA00023136"/>
    </source>
</evidence>
<dbReference type="Pfam" id="PF00560">
    <property type="entry name" value="LRR_1"/>
    <property type="match status" value="1"/>
</dbReference>
<evidence type="ECO:0000256" key="7">
    <source>
        <dbReference type="SAM" id="Phobius"/>
    </source>
</evidence>
<keyword evidence="3 8" id="KW-0732">Signal</keyword>
<dbReference type="PANTHER" id="PTHR48007:SF29">
    <property type="entry name" value="POLLEN RECEPTOR-LIKE KINASE 3"/>
    <property type="match status" value="1"/>
</dbReference>
<dbReference type="Pfam" id="PF08263">
    <property type="entry name" value="LRRNT_2"/>
    <property type="match status" value="1"/>
</dbReference>
<evidence type="ECO:0000256" key="3">
    <source>
        <dbReference type="ARBA" id="ARBA00022729"/>
    </source>
</evidence>
<dbReference type="Pfam" id="PF13855">
    <property type="entry name" value="LRR_8"/>
    <property type="match status" value="1"/>
</dbReference>
<evidence type="ECO:0000256" key="4">
    <source>
        <dbReference type="ARBA" id="ARBA00022737"/>
    </source>
</evidence>
<feature type="transmembrane region" description="Helical" evidence="7">
    <location>
        <begin position="252"/>
        <end position="273"/>
    </location>
</feature>
<protein>
    <submittedName>
        <fullName evidence="10">Leucine-rich repeat protein kinase family protein, putative isoform 2</fullName>
    </submittedName>
</protein>
<dbReference type="Proteomes" id="UP000436088">
    <property type="component" value="Unassembled WGS sequence"/>
</dbReference>
<dbReference type="AlphaFoldDB" id="A0A6A2WA00"/>
<evidence type="ECO:0000256" key="8">
    <source>
        <dbReference type="SAM" id="SignalP"/>
    </source>
</evidence>
<keyword evidence="2" id="KW-0433">Leucine-rich repeat</keyword>
<evidence type="ECO:0000259" key="9">
    <source>
        <dbReference type="Pfam" id="PF08263"/>
    </source>
</evidence>
<dbReference type="GO" id="GO:0016020">
    <property type="term" value="C:membrane"/>
    <property type="evidence" value="ECO:0007669"/>
    <property type="project" value="UniProtKB-SubCell"/>
</dbReference>
<proteinExistence type="predicted"/>
<evidence type="ECO:0000256" key="6">
    <source>
        <dbReference type="SAM" id="MobiDB-lite"/>
    </source>
</evidence>
<keyword evidence="11" id="KW-1185">Reference proteome</keyword>
<gene>
    <name evidence="10" type="ORF">F3Y22_tig00117048pilonHSYRG01208</name>
</gene>
<evidence type="ECO:0000313" key="11">
    <source>
        <dbReference type="Proteomes" id="UP000436088"/>
    </source>
</evidence>